<gene>
    <name evidence="1" type="ORF">ACRE_085330</name>
</gene>
<dbReference type="Proteomes" id="UP000029964">
    <property type="component" value="Unassembled WGS sequence"/>
</dbReference>
<organism evidence="1 2">
    <name type="scientific">Hapsidospora chrysogenum (strain ATCC 11550 / CBS 779.69 / DSM 880 / IAM 14645 / JCM 23072 / IMI 49137)</name>
    <name type="common">Acremonium chrysogenum</name>
    <dbReference type="NCBI Taxonomy" id="857340"/>
    <lineage>
        <taxon>Eukaryota</taxon>
        <taxon>Fungi</taxon>
        <taxon>Dikarya</taxon>
        <taxon>Ascomycota</taxon>
        <taxon>Pezizomycotina</taxon>
        <taxon>Sordariomycetes</taxon>
        <taxon>Hypocreomycetidae</taxon>
        <taxon>Hypocreales</taxon>
        <taxon>Bionectriaceae</taxon>
        <taxon>Hapsidospora</taxon>
    </lineage>
</organism>
<sequence length="63" mass="7268">MAGAKKLFDLTVAQKGNQDRFTRQVLFERRLTSESGQGHVLEWGRGWLAEEGDVYEYPLEESH</sequence>
<dbReference type="HOGENOM" id="CLU_2885229_0_0_1"/>
<reference evidence="2" key="1">
    <citation type="journal article" date="2014" name="Genome Announc.">
        <title>Genome sequence and annotation of Acremonium chrysogenum, producer of the beta-lactam antibiotic cephalosporin C.</title>
        <authorList>
            <person name="Terfehr D."/>
            <person name="Dahlmann T.A."/>
            <person name="Specht T."/>
            <person name="Zadra I."/>
            <person name="Kuernsteiner H."/>
            <person name="Kueck U."/>
        </authorList>
    </citation>
    <scope>NUCLEOTIDE SEQUENCE [LARGE SCALE GENOMIC DNA]</scope>
    <source>
        <strain evidence="2">ATCC 11550 / CBS 779.69 / DSM 880 / IAM 14645 / JCM 23072 / IMI 49137</strain>
    </source>
</reference>
<keyword evidence="2" id="KW-1185">Reference proteome</keyword>
<evidence type="ECO:0000313" key="2">
    <source>
        <dbReference type="Proteomes" id="UP000029964"/>
    </source>
</evidence>
<comment type="caution">
    <text evidence="1">The sequence shown here is derived from an EMBL/GenBank/DDBJ whole genome shotgun (WGS) entry which is preliminary data.</text>
</comment>
<evidence type="ECO:0000313" key="1">
    <source>
        <dbReference type="EMBL" id="KFH40774.1"/>
    </source>
</evidence>
<name>A0A086SUJ2_HAPC1</name>
<protein>
    <submittedName>
        <fullName evidence="1">Uncharacterized protein</fullName>
    </submittedName>
</protein>
<accession>A0A086SUJ2</accession>
<dbReference type="EMBL" id="JPKY01000169">
    <property type="protein sequence ID" value="KFH40774.1"/>
    <property type="molecule type" value="Genomic_DNA"/>
</dbReference>
<proteinExistence type="predicted"/>
<dbReference type="AlphaFoldDB" id="A0A086SUJ2"/>